<comment type="similarity">
    <text evidence="6">Belongs to the ABC-4 integral membrane protein family.</text>
</comment>
<dbReference type="EMBL" id="MFES01000019">
    <property type="protein sequence ID" value="OGE85974.1"/>
    <property type="molecule type" value="Genomic_DNA"/>
</dbReference>
<dbReference type="Pfam" id="PF02687">
    <property type="entry name" value="FtsX"/>
    <property type="match status" value="1"/>
</dbReference>
<dbReference type="AlphaFoldDB" id="A0A1F5P868"/>
<keyword evidence="5 7" id="KW-0472">Membrane</keyword>
<feature type="domain" description="MacB-like periplasmic core" evidence="9">
    <location>
        <begin position="1"/>
        <end position="218"/>
    </location>
</feature>
<proteinExistence type="inferred from homology"/>
<evidence type="ECO:0000256" key="1">
    <source>
        <dbReference type="ARBA" id="ARBA00004651"/>
    </source>
</evidence>
<evidence type="ECO:0000256" key="4">
    <source>
        <dbReference type="ARBA" id="ARBA00022989"/>
    </source>
</evidence>
<evidence type="ECO:0000313" key="10">
    <source>
        <dbReference type="EMBL" id="OGE85974.1"/>
    </source>
</evidence>
<evidence type="ECO:0000259" key="9">
    <source>
        <dbReference type="Pfam" id="PF12704"/>
    </source>
</evidence>
<comment type="subcellular location">
    <subcellularLocation>
        <location evidence="1">Cell membrane</location>
        <topology evidence="1">Multi-pass membrane protein</topology>
    </subcellularLocation>
</comment>
<dbReference type="STRING" id="1817832.A3J48_04480"/>
<keyword evidence="3 7" id="KW-0812">Transmembrane</keyword>
<dbReference type="Proteomes" id="UP000176786">
    <property type="component" value="Unassembled WGS sequence"/>
</dbReference>
<feature type="transmembrane region" description="Helical" evidence="7">
    <location>
        <begin position="342"/>
        <end position="362"/>
    </location>
</feature>
<dbReference type="InterPro" id="IPR025857">
    <property type="entry name" value="MacB_PCD"/>
</dbReference>
<dbReference type="PANTHER" id="PTHR30572">
    <property type="entry name" value="MEMBRANE COMPONENT OF TRANSPORTER-RELATED"/>
    <property type="match status" value="1"/>
</dbReference>
<feature type="transmembrane region" description="Helical" evidence="7">
    <location>
        <begin position="291"/>
        <end position="322"/>
    </location>
</feature>
<evidence type="ECO:0000259" key="8">
    <source>
        <dbReference type="Pfam" id="PF02687"/>
    </source>
</evidence>
<evidence type="ECO:0000313" key="11">
    <source>
        <dbReference type="Proteomes" id="UP000176786"/>
    </source>
</evidence>
<dbReference type="InterPro" id="IPR003838">
    <property type="entry name" value="ABC3_permease_C"/>
</dbReference>
<evidence type="ECO:0000256" key="6">
    <source>
        <dbReference type="ARBA" id="ARBA00038076"/>
    </source>
</evidence>
<dbReference type="GO" id="GO:0005886">
    <property type="term" value="C:plasma membrane"/>
    <property type="evidence" value="ECO:0007669"/>
    <property type="project" value="UniProtKB-SubCell"/>
</dbReference>
<evidence type="ECO:0000256" key="5">
    <source>
        <dbReference type="ARBA" id="ARBA00023136"/>
    </source>
</evidence>
<dbReference type="PANTHER" id="PTHR30572:SF4">
    <property type="entry name" value="ABC TRANSPORTER PERMEASE YTRF"/>
    <property type="match status" value="1"/>
</dbReference>
<keyword evidence="4 7" id="KW-1133">Transmembrane helix</keyword>
<dbReference type="Pfam" id="PF12704">
    <property type="entry name" value="MacB_PCD"/>
    <property type="match status" value="1"/>
</dbReference>
<feature type="transmembrane region" description="Helical" evidence="7">
    <location>
        <begin position="244"/>
        <end position="270"/>
    </location>
</feature>
<comment type="caution">
    <text evidence="10">The sequence shown here is derived from an EMBL/GenBank/DDBJ whole genome shotgun (WGS) entry which is preliminary data.</text>
</comment>
<sequence>MTILGVAVGIGAVLFLVSLGYGLQKVLLERITTAEALLTLDIAATDNNIVILNDQALSRIMTVANVEKVSPQATLTSQVKFSNITAETLFNIINPDYFQLSGDAPDWGRALTVADKYGVVVNSRMVELFDSTPSDILGKKVNFRVFLQGNEGSNTLESLENIDLRDEYEVVGVIEEQDGPAEVFVNRADMAELGDLQYQTAKVKVKSDRNLETVREKLISMGFAVSAISDVVDEANKIFRIIQIVLGIFGVIAVVVAAIALANTMTISLLERTQDIGIMRAIGAARTDIRNLFLIESTLIGLIGGVFGILLGFFGAFVFNLGIKLLARILGGQSVDIFFTPLWFMLFIIIFSTSVGFVTGIFPARRAAKLNPLQALRYK</sequence>
<organism evidence="10 11">
    <name type="scientific">Candidatus Doudnabacteria bacterium RIFCSPHIGHO2_02_FULL_46_11</name>
    <dbReference type="NCBI Taxonomy" id="1817832"/>
    <lineage>
        <taxon>Bacteria</taxon>
        <taxon>Candidatus Doudnaibacteriota</taxon>
    </lineage>
</organism>
<dbReference type="InterPro" id="IPR050250">
    <property type="entry name" value="Macrolide_Exporter_MacB"/>
</dbReference>
<accession>A0A1F5P868</accession>
<dbReference type="GO" id="GO:0022857">
    <property type="term" value="F:transmembrane transporter activity"/>
    <property type="evidence" value="ECO:0007669"/>
    <property type="project" value="TreeGrafter"/>
</dbReference>
<evidence type="ECO:0000256" key="7">
    <source>
        <dbReference type="SAM" id="Phobius"/>
    </source>
</evidence>
<protein>
    <recommendedName>
        <fullName evidence="12">ABC3 transporter permease protein domain-containing protein</fullName>
    </recommendedName>
</protein>
<evidence type="ECO:0008006" key="12">
    <source>
        <dbReference type="Google" id="ProtNLM"/>
    </source>
</evidence>
<evidence type="ECO:0000256" key="2">
    <source>
        <dbReference type="ARBA" id="ARBA00022475"/>
    </source>
</evidence>
<reference evidence="10 11" key="1">
    <citation type="journal article" date="2016" name="Nat. Commun.">
        <title>Thousands of microbial genomes shed light on interconnected biogeochemical processes in an aquifer system.</title>
        <authorList>
            <person name="Anantharaman K."/>
            <person name="Brown C.T."/>
            <person name="Hug L.A."/>
            <person name="Sharon I."/>
            <person name="Castelle C.J."/>
            <person name="Probst A.J."/>
            <person name="Thomas B.C."/>
            <person name="Singh A."/>
            <person name="Wilkins M.J."/>
            <person name="Karaoz U."/>
            <person name="Brodie E.L."/>
            <person name="Williams K.H."/>
            <person name="Hubbard S.S."/>
            <person name="Banfield J.F."/>
        </authorList>
    </citation>
    <scope>NUCLEOTIDE SEQUENCE [LARGE SCALE GENOMIC DNA]</scope>
</reference>
<evidence type="ECO:0000256" key="3">
    <source>
        <dbReference type="ARBA" id="ARBA00022692"/>
    </source>
</evidence>
<gene>
    <name evidence="10" type="ORF">A3J48_04480</name>
</gene>
<feature type="domain" description="ABC3 transporter permease C-terminal" evidence="8">
    <location>
        <begin position="248"/>
        <end position="372"/>
    </location>
</feature>
<keyword evidence="2" id="KW-1003">Cell membrane</keyword>
<name>A0A1F5P868_9BACT</name>